<sequence length="28" mass="2963">MGVSGKWIRALVGLKKSEKTGSSEKDGN</sequence>
<dbReference type="Proteomes" id="UP000265520">
    <property type="component" value="Unassembled WGS sequence"/>
</dbReference>
<reference evidence="1 2" key="1">
    <citation type="journal article" date="2018" name="Front. Plant Sci.">
        <title>Red Clover (Trifolium pratense) and Zigzag Clover (T. medium) - A Picture of Genomic Similarities and Differences.</title>
        <authorList>
            <person name="Dluhosova J."/>
            <person name="Istvanek J."/>
            <person name="Nedelnik J."/>
            <person name="Repkova J."/>
        </authorList>
    </citation>
    <scope>NUCLEOTIDE SEQUENCE [LARGE SCALE GENOMIC DNA]</scope>
    <source>
        <strain evidence="2">cv. 10/8</strain>
        <tissue evidence="1">Leaf</tissue>
    </source>
</reference>
<organism evidence="1 2">
    <name type="scientific">Trifolium medium</name>
    <dbReference type="NCBI Taxonomy" id="97028"/>
    <lineage>
        <taxon>Eukaryota</taxon>
        <taxon>Viridiplantae</taxon>
        <taxon>Streptophyta</taxon>
        <taxon>Embryophyta</taxon>
        <taxon>Tracheophyta</taxon>
        <taxon>Spermatophyta</taxon>
        <taxon>Magnoliopsida</taxon>
        <taxon>eudicotyledons</taxon>
        <taxon>Gunneridae</taxon>
        <taxon>Pentapetalae</taxon>
        <taxon>rosids</taxon>
        <taxon>fabids</taxon>
        <taxon>Fabales</taxon>
        <taxon>Fabaceae</taxon>
        <taxon>Papilionoideae</taxon>
        <taxon>50 kb inversion clade</taxon>
        <taxon>NPAAA clade</taxon>
        <taxon>Hologalegina</taxon>
        <taxon>IRL clade</taxon>
        <taxon>Trifolieae</taxon>
        <taxon>Trifolium</taxon>
    </lineage>
</organism>
<name>A0A392QS84_9FABA</name>
<evidence type="ECO:0000313" key="1">
    <source>
        <dbReference type="EMBL" id="MCI26849.1"/>
    </source>
</evidence>
<comment type="caution">
    <text evidence="1">The sequence shown here is derived from an EMBL/GenBank/DDBJ whole genome shotgun (WGS) entry which is preliminary data.</text>
</comment>
<keyword evidence="2" id="KW-1185">Reference proteome</keyword>
<proteinExistence type="predicted"/>
<feature type="non-terminal residue" evidence="1">
    <location>
        <position position="28"/>
    </location>
</feature>
<accession>A0A392QS84</accession>
<dbReference type="AlphaFoldDB" id="A0A392QS84"/>
<protein>
    <submittedName>
        <fullName evidence="1">Protein IQ-DOMAIN 1</fullName>
    </submittedName>
</protein>
<evidence type="ECO:0000313" key="2">
    <source>
        <dbReference type="Proteomes" id="UP000265520"/>
    </source>
</evidence>
<dbReference type="EMBL" id="LXQA010155669">
    <property type="protein sequence ID" value="MCI26849.1"/>
    <property type="molecule type" value="Genomic_DNA"/>
</dbReference>